<organism evidence="3 4">
    <name type="scientific">Gemmatimonas aurantiaca</name>
    <dbReference type="NCBI Taxonomy" id="173480"/>
    <lineage>
        <taxon>Bacteria</taxon>
        <taxon>Pseudomonadati</taxon>
        <taxon>Gemmatimonadota</taxon>
        <taxon>Gemmatimonadia</taxon>
        <taxon>Gemmatimonadales</taxon>
        <taxon>Gemmatimonadaceae</taxon>
        <taxon>Gemmatimonas</taxon>
    </lineage>
</organism>
<dbReference type="Proteomes" id="UP000264071">
    <property type="component" value="Unassembled WGS sequence"/>
</dbReference>
<comment type="caution">
    <text evidence="3">The sequence shown here is derived from an EMBL/GenBank/DDBJ whole genome shotgun (WGS) entry which is preliminary data.</text>
</comment>
<dbReference type="AlphaFoldDB" id="A0A3D4V9J8"/>
<dbReference type="Pfam" id="PF03602">
    <property type="entry name" value="Cons_hypoth95"/>
    <property type="match status" value="1"/>
</dbReference>
<dbReference type="InterPro" id="IPR002052">
    <property type="entry name" value="DNA_methylase_N6_adenine_CS"/>
</dbReference>
<gene>
    <name evidence="3" type="ORF">DGD08_11420</name>
</gene>
<dbReference type="GO" id="GO:0008168">
    <property type="term" value="F:methyltransferase activity"/>
    <property type="evidence" value="ECO:0007669"/>
    <property type="project" value="UniProtKB-KW"/>
</dbReference>
<dbReference type="CDD" id="cd02440">
    <property type="entry name" value="AdoMet_MTases"/>
    <property type="match status" value="1"/>
</dbReference>
<dbReference type="PANTHER" id="PTHR43542">
    <property type="entry name" value="METHYLTRANSFERASE"/>
    <property type="match status" value="1"/>
</dbReference>
<dbReference type="InterPro" id="IPR004398">
    <property type="entry name" value="RNA_MeTrfase_RsmD"/>
</dbReference>
<dbReference type="GO" id="GO:0003676">
    <property type="term" value="F:nucleic acid binding"/>
    <property type="evidence" value="ECO:0007669"/>
    <property type="project" value="InterPro"/>
</dbReference>
<evidence type="ECO:0000313" key="3">
    <source>
        <dbReference type="EMBL" id="HCT57800.1"/>
    </source>
</evidence>
<dbReference type="PIRSF" id="PIRSF004553">
    <property type="entry name" value="CHP00095"/>
    <property type="match status" value="1"/>
</dbReference>
<keyword evidence="1 3" id="KW-0489">Methyltransferase</keyword>
<proteinExistence type="predicted"/>
<dbReference type="EMBL" id="DPIY01000010">
    <property type="protein sequence ID" value="HCT57800.1"/>
    <property type="molecule type" value="Genomic_DNA"/>
</dbReference>
<evidence type="ECO:0000256" key="1">
    <source>
        <dbReference type="ARBA" id="ARBA00022603"/>
    </source>
</evidence>
<dbReference type="PROSITE" id="PS00092">
    <property type="entry name" value="N6_MTASE"/>
    <property type="match status" value="1"/>
</dbReference>
<dbReference type="GO" id="GO:0031167">
    <property type="term" value="P:rRNA methylation"/>
    <property type="evidence" value="ECO:0007669"/>
    <property type="project" value="InterPro"/>
</dbReference>
<evidence type="ECO:0000256" key="2">
    <source>
        <dbReference type="ARBA" id="ARBA00022679"/>
    </source>
</evidence>
<reference evidence="3 4" key="1">
    <citation type="journal article" date="2018" name="Nat. Biotechnol.">
        <title>A standardized bacterial taxonomy based on genome phylogeny substantially revises the tree of life.</title>
        <authorList>
            <person name="Parks D.H."/>
            <person name="Chuvochina M."/>
            <person name="Waite D.W."/>
            <person name="Rinke C."/>
            <person name="Skarshewski A."/>
            <person name="Chaumeil P.A."/>
            <person name="Hugenholtz P."/>
        </authorList>
    </citation>
    <scope>NUCLEOTIDE SEQUENCE [LARGE SCALE GENOMIC DNA]</scope>
    <source>
        <strain evidence="3">UBA8844</strain>
    </source>
</reference>
<dbReference type="InterPro" id="IPR029063">
    <property type="entry name" value="SAM-dependent_MTases_sf"/>
</dbReference>
<keyword evidence="2 3" id="KW-0808">Transferase</keyword>
<protein>
    <submittedName>
        <fullName evidence="3">23S rRNA (Adenine(2030)-N(6))-methyltransferase RlmJ</fullName>
    </submittedName>
</protein>
<evidence type="ECO:0000313" key="4">
    <source>
        <dbReference type="Proteomes" id="UP000264071"/>
    </source>
</evidence>
<accession>A0A3D4V9J8</accession>
<dbReference type="OMA" id="FNWLMPY"/>
<sequence length="192" mass="21224">MRIVGGKYAGRNLTSPKDFRVRPTAEAVRVEMMKLVRADLEGARVIDLFAGTGAIGLEALSRGAKYVDFVEFRPSSLHALKANIAALRVTTKARVYKKDALPFANALIAGRYDLAFVDPPYESRMLDRLIERWLEAPWSPILVAEHASTHKLPRTVRYVTMQQVIVDDSAISVYRHQLPVSAPPLAPAPASS</sequence>
<dbReference type="Gene3D" id="3.40.50.150">
    <property type="entry name" value="Vaccinia Virus protein VP39"/>
    <property type="match status" value="1"/>
</dbReference>
<dbReference type="PANTHER" id="PTHR43542:SF1">
    <property type="entry name" value="METHYLTRANSFERASE"/>
    <property type="match status" value="1"/>
</dbReference>
<dbReference type="SUPFAM" id="SSF53335">
    <property type="entry name" value="S-adenosyl-L-methionine-dependent methyltransferases"/>
    <property type="match status" value="1"/>
</dbReference>
<name>A0A3D4V9J8_9BACT</name>